<organism evidence="1 2">
    <name type="scientific">Hohenbuehelia grisea</name>
    <dbReference type="NCBI Taxonomy" id="104357"/>
    <lineage>
        <taxon>Eukaryota</taxon>
        <taxon>Fungi</taxon>
        <taxon>Dikarya</taxon>
        <taxon>Basidiomycota</taxon>
        <taxon>Agaricomycotina</taxon>
        <taxon>Agaricomycetes</taxon>
        <taxon>Agaricomycetidae</taxon>
        <taxon>Agaricales</taxon>
        <taxon>Pleurotineae</taxon>
        <taxon>Pleurotaceae</taxon>
        <taxon>Hohenbuehelia</taxon>
    </lineage>
</organism>
<name>A0ABR3IXU2_9AGAR</name>
<proteinExistence type="predicted"/>
<sequence>MFSSGAAPSTETLAHPSHTQPRRCRCRCIVLQCQRHTCNHRLQYQFPDHRLRLTMHLDPFQDGPRLAYNTYTYVLSVLSQVPPQPLPRTPHLAVFGVDLVLPAVPRTNTIALEMHQVAGLVSIVDPSMVNT</sequence>
<keyword evidence="2" id="KW-1185">Reference proteome</keyword>
<evidence type="ECO:0000313" key="1">
    <source>
        <dbReference type="EMBL" id="KAL0947935.1"/>
    </source>
</evidence>
<protein>
    <submittedName>
        <fullName evidence="1">Uncharacterized protein</fullName>
    </submittedName>
</protein>
<dbReference type="EMBL" id="JASNQZ010000014">
    <property type="protein sequence ID" value="KAL0947935.1"/>
    <property type="molecule type" value="Genomic_DNA"/>
</dbReference>
<reference evidence="2" key="1">
    <citation type="submission" date="2024-06" db="EMBL/GenBank/DDBJ databases">
        <title>Multi-omics analyses provide insights into the biosynthesis of the anticancer antibiotic pleurotin in Hohenbuehelia grisea.</title>
        <authorList>
            <person name="Weaver J.A."/>
            <person name="Alberti F."/>
        </authorList>
    </citation>
    <scope>NUCLEOTIDE SEQUENCE [LARGE SCALE GENOMIC DNA]</scope>
    <source>
        <strain evidence="2">T-177</strain>
    </source>
</reference>
<dbReference type="Proteomes" id="UP001556367">
    <property type="component" value="Unassembled WGS sequence"/>
</dbReference>
<gene>
    <name evidence="1" type="ORF">HGRIS_010566</name>
</gene>
<evidence type="ECO:0000313" key="2">
    <source>
        <dbReference type="Proteomes" id="UP001556367"/>
    </source>
</evidence>
<accession>A0ABR3IXU2</accession>
<comment type="caution">
    <text evidence="1">The sequence shown here is derived from an EMBL/GenBank/DDBJ whole genome shotgun (WGS) entry which is preliminary data.</text>
</comment>